<comment type="similarity">
    <text evidence="2 6">Belongs to the acyl-CoA dehydrogenase family.</text>
</comment>
<dbReference type="InterPro" id="IPR037069">
    <property type="entry name" value="AcylCoA_DH/ox_N_sf"/>
</dbReference>
<evidence type="ECO:0000256" key="4">
    <source>
        <dbReference type="ARBA" id="ARBA00022827"/>
    </source>
</evidence>
<evidence type="ECO:0000259" key="7">
    <source>
        <dbReference type="Pfam" id="PF00441"/>
    </source>
</evidence>
<dbReference type="Pfam" id="PF00441">
    <property type="entry name" value="Acyl-CoA_dh_1"/>
    <property type="match status" value="1"/>
</dbReference>
<dbReference type="Gene3D" id="1.10.540.10">
    <property type="entry name" value="Acyl-CoA dehydrogenase/oxidase, N-terminal domain"/>
    <property type="match status" value="1"/>
</dbReference>
<dbReference type="Pfam" id="PF02771">
    <property type="entry name" value="Acyl-CoA_dh_N"/>
    <property type="match status" value="1"/>
</dbReference>
<dbReference type="PROSITE" id="PS00073">
    <property type="entry name" value="ACYL_COA_DH_2"/>
    <property type="match status" value="1"/>
</dbReference>
<dbReference type="InterPro" id="IPR046373">
    <property type="entry name" value="Acyl-CoA_Oxase/DH_mid-dom_sf"/>
</dbReference>
<dbReference type="InterPro" id="IPR006091">
    <property type="entry name" value="Acyl-CoA_Oxase/DH_mid-dom"/>
</dbReference>
<dbReference type="Pfam" id="PF02770">
    <property type="entry name" value="Acyl-CoA_dh_M"/>
    <property type="match status" value="1"/>
</dbReference>
<sequence>MHFALTDEQRMIVDTVRRFVTTELDPHADEVEQKDEVPPELARRIREKALDAGLYAANMPVELGGAGLDAVSMTLVERELGATSYALQMLVARPSNILQACRGEQRERYLLPAVRGERHDCLAMTEPGAGSDVRGMTTRAERSGDGYVLNGTKHFISHADAADFAVLFAATGTEQTARGTKSLITAFLVDLDAPGVEVRRGSSCVSHRGYHQCELSFTDVRLPETQRLGEEGKGFELMGEWLGASRLSVAATSVGRARRVLEMTTRWAAEREQFGQPIGRFQGVGFPLADMATELEAAELLTLRAAWKQDQGTMTDRDVAMAKLYATEALARITDRAVQIFGGMGLMAELPVERYWRDARVERIWDGTSEIQRHIISRSLLRPLGS</sequence>
<evidence type="ECO:0000256" key="3">
    <source>
        <dbReference type="ARBA" id="ARBA00022630"/>
    </source>
</evidence>
<protein>
    <submittedName>
        <fullName evidence="10">Acyl-CoA dehydrogenase</fullName>
    </submittedName>
</protein>
<comment type="caution">
    <text evidence="10">The sequence shown here is derived from an EMBL/GenBank/DDBJ whole genome shotgun (WGS) entry which is preliminary data.</text>
</comment>
<dbReference type="Gene3D" id="2.40.110.10">
    <property type="entry name" value="Butyryl-CoA Dehydrogenase, subunit A, domain 2"/>
    <property type="match status" value="1"/>
</dbReference>
<evidence type="ECO:0000256" key="1">
    <source>
        <dbReference type="ARBA" id="ARBA00001974"/>
    </source>
</evidence>
<reference evidence="10 11" key="1">
    <citation type="submission" date="2019-06" db="EMBL/GenBank/DDBJ databases">
        <title>Whole genome shotgun sequence of Streptomyces cacaoi subsp. cacaoi NBRC 12748.</title>
        <authorList>
            <person name="Hosoyama A."/>
            <person name="Uohara A."/>
            <person name="Ohji S."/>
            <person name="Ichikawa N."/>
        </authorList>
    </citation>
    <scope>NUCLEOTIDE SEQUENCE [LARGE SCALE GENOMIC DNA]</scope>
    <source>
        <strain evidence="10 11">NBRC 12748</strain>
    </source>
</reference>
<dbReference type="RefSeq" id="WP_030895626.1">
    <property type="nucleotide sequence ID" value="NZ_BJMM01000003.1"/>
</dbReference>
<comment type="cofactor">
    <cofactor evidence="1 6">
        <name>FAD</name>
        <dbReference type="ChEBI" id="CHEBI:57692"/>
    </cofactor>
</comment>
<dbReference type="FunFam" id="2.40.110.10:FF:000002">
    <property type="entry name" value="Acyl-CoA dehydrogenase fadE12"/>
    <property type="match status" value="1"/>
</dbReference>
<dbReference type="PROSITE" id="PS00072">
    <property type="entry name" value="ACYL_COA_DH_1"/>
    <property type="match status" value="1"/>
</dbReference>
<dbReference type="InterPro" id="IPR009100">
    <property type="entry name" value="AcylCoA_DH/oxidase_NM_dom_sf"/>
</dbReference>
<dbReference type="PIRSF" id="PIRSF016578">
    <property type="entry name" value="HsaA"/>
    <property type="match status" value="1"/>
</dbReference>
<dbReference type="InterPro" id="IPR013786">
    <property type="entry name" value="AcylCoA_DH/ox_N"/>
</dbReference>
<organism evidence="10 11">
    <name type="scientific">Streptomyces cacaoi</name>
    <dbReference type="NCBI Taxonomy" id="1898"/>
    <lineage>
        <taxon>Bacteria</taxon>
        <taxon>Bacillati</taxon>
        <taxon>Actinomycetota</taxon>
        <taxon>Actinomycetes</taxon>
        <taxon>Kitasatosporales</taxon>
        <taxon>Streptomycetaceae</taxon>
        <taxon>Streptomyces</taxon>
    </lineage>
</organism>
<proteinExistence type="inferred from homology"/>
<dbReference type="FunFam" id="1.20.140.10:FF:000001">
    <property type="entry name" value="Acyl-CoA dehydrogenase"/>
    <property type="match status" value="1"/>
</dbReference>
<name>A0A4Y3QT03_STRCI</name>
<keyword evidence="11" id="KW-1185">Reference proteome</keyword>
<feature type="domain" description="Acyl-CoA dehydrogenase/oxidase N-terminal" evidence="9">
    <location>
        <begin position="6"/>
        <end position="117"/>
    </location>
</feature>
<evidence type="ECO:0000259" key="9">
    <source>
        <dbReference type="Pfam" id="PF02771"/>
    </source>
</evidence>
<evidence type="ECO:0000259" key="8">
    <source>
        <dbReference type="Pfam" id="PF02770"/>
    </source>
</evidence>
<accession>A0A4Y3QT03</accession>
<dbReference type="GO" id="GO:0050660">
    <property type="term" value="F:flavin adenine dinucleotide binding"/>
    <property type="evidence" value="ECO:0007669"/>
    <property type="project" value="InterPro"/>
</dbReference>
<feature type="domain" description="Acyl-CoA oxidase/dehydrogenase middle" evidence="8">
    <location>
        <begin position="121"/>
        <end position="220"/>
    </location>
</feature>
<evidence type="ECO:0000313" key="10">
    <source>
        <dbReference type="EMBL" id="GEB48546.1"/>
    </source>
</evidence>
<dbReference type="InterPro" id="IPR036250">
    <property type="entry name" value="AcylCo_DH-like_C"/>
</dbReference>
<evidence type="ECO:0000313" key="11">
    <source>
        <dbReference type="Proteomes" id="UP000319210"/>
    </source>
</evidence>
<keyword evidence="3 6" id="KW-0285">Flavoprotein</keyword>
<keyword evidence="4 6" id="KW-0274">FAD</keyword>
<dbReference type="EMBL" id="BJMM01000003">
    <property type="protein sequence ID" value="GEB48546.1"/>
    <property type="molecule type" value="Genomic_DNA"/>
</dbReference>
<evidence type="ECO:0000256" key="5">
    <source>
        <dbReference type="ARBA" id="ARBA00023002"/>
    </source>
</evidence>
<evidence type="ECO:0000256" key="2">
    <source>
        <dbReference type="ARBA" id="ARBA00009347"/>
    </source>
</evidence>
<dbReference type="InterPro" id="IPR006089">
    <property type="entry name" value="Acyl-CoA_DH_CS"/>
</dbReference>
<dbReference type="PANTHER" id="PTHR43884">
    <property type="entry name" value="ACYL-COA DEHYDROGENASE"/>
    <property type="match status" value="1"/>
</dbReference>
<feature type="domain" description="Acyl-CoA dehydrogenase/oxidase C-terminal" evidence="7">
    <location>
        <begin position="232"/>
        <end position="381"/>
    </location>
</feature>
<dbReference type="InterPro" id="IPR009075">
    <property type="entry name" value="AcylCo_DH/oxidase_C"/>
</dbReference>
<dbReference type="Gene3D" id="1.20.140.10">
    <property type="entry name" value="Butyryl-CoA Dehydrogenase, subunit A, domain 3"/>
    <property type="match status" value="1"/>
</dbReference>
<dbReference type="Proteomes" id="UP000319210">
    <property type="component" value="Unassembled WGS sequence"/>
</dbReference>
<dbReference type="OrthoDB" id="3176804at2"/>
<dbReference type="AlphaFoldDB" id="A0A4Y3QT03"/>
<gene>
    <name evidence="10" type="ORF">SCA03_10970</name>
</gene>
<dbReference type="PANTHER" id="PTHR43884:SF40">
    <property type="entry name" value="ACYL-COA DEHYDROGENASE"/>
    <property type="match status" value="1"/>
</dbReference>
<evidence type="ECO:0000256" key="6">
    <source>
        <dbReference type="RuleBase" id="RU362125"/>
    </source>
</evidence>
<dbReference type="GO" id="GO:0003995">
    <property type="term" value="F:acyl-CoA dehydrogenase activity"/>
    <property type="evidence" value="ECO:0007669"/>
    <property type="project" value="InterPro"/>
</dbReference>
<dbReference type="SUPFAM" id="SSF56645">
    <property type="entry name" value="Acyl-CoA dehydrogenase NM domain-like"/>
    <property type="match status" value="1"/>
</dbReference>
<dbReference type="SUPFAM" id="SSF47203">
    <property type="entry name" value="Acyl-CoA dehydrogenase C-terminal domain-like"/>
    <property type="match status" value="1"/>
</dbReference>
<keyword evidence="5 6" id="KW-0560">Oxidoreductase</keyword>